<dbReference type="Pfam" id="PF14417">
    <property type="entry name" value="MEDS"/>
    <property type="match status" value="1"/>
</dbReference>
<comment type="caution">
    <text evidence="1">The sequence shown here is derived from an EMBL/GenBank/DDBJ whole genome shotgun (WGS) entry which is preliminary data.</text>
</comment>
<gene>
    <name evidence="1" type="ORF">SALB_02626</name>
</gene>
<dbReference type="eggNOG" id="COG1366">
    <property type="taxonomic scope" value="Bacteria"/>
</dbReference>
<sequence length="296" mass="32154">MPARDALSDRLIPVQRLRPGDHAFVGYGDDEVRWEAVTAFVRLGLARGEQVLVLPCPTVPEEEVLARIDFPSRSTVRARECGQLRVTSMRELIAPDAEFTADRQMARLHTAVDRARAEGYSGLRAFIDMGWVAALGADVAAVARRETGAHALFAGRPYTEVCAYDRRRFDPAVVTAMERAHPRAVLERLGSLRAVSGPDGAVSFVGEADAANRAGFVRSLEIALARTAAVRRLTVDLTRLHFLSVGCAVGLLTLVRGATGHDLVEVCCDRGQHRTLRRLGAEAVPRLAAREVVGPC</sequence>
<dbReference type="Proteomes" id="UP000288351">
    <property type="component" value="Unassembled WGS sequence"/>
</dbReference>
<evidence type="ECO:0000313" key="1">
    <source>
        <dbReference type="EMBL" id="GCB89933.1"/>
    </source>
</evidence>
<dbReference type="InterPro" id="IPR025847">
    <property type="entry name" value="MEDS_domain"/>
</dbReference>
<dbReference type="EMBL" id="BHXC01000006">
    <property type="protein sequence ID" value="GCB89933.1"/>
    <property type="molecule type" value="Genomic_DNA"/>
</dbReference>
<reference evidence="1 2" key="1">
    <citation type="journal article" date="2019" name="Microbiol. Resour. Announc.">
        <title>Draft Genome Sequence of the Most Traditional epsilon-Poly-l-Lysine Producer, Streptomyces albulus NBRC14147.</title>
        <authorList>
            <person name="Yamanaka K."/>
            <person name="Hamano Y."/>
        </authorList>
    </citation>
    <scope>NUCLEOTIDE SEQUENCE [LARGE SCALE GENOMIC DNA]</scope>
    <source>
        <strain evidence="1 2">NBRC 14147</strain>
    </source>
</reference>
<evidence type="ECO:0000313" key="2">
    <source>
        <dbReference type="Proteomes" id="UP000288351"/>
    </source>
</evidence>
<accession>A0A059VY33</accession>
<dbReference type="RefSeq" id="WP_037636967.1">
    <property type="nucleotide sequence ID" value="NZ_BHXC01000006.1"/>
</dbReference>
<name>A0A059VY33_STRNR</name>
<dbReference type="STRING" id="68570.DC74_1796"/>
<organism evidence="1 2">
    <name type="scientific">Streptomyces noursei</name>
    <name type="common">Streptomyces albulus</name>
    <dbReference type="NCBI Taxonomy" id="1971"/>
    <lineage>
        <taxon>Bacteria</taxon>
        <taxon>Bacillati</taxon>
        <taxon>Actinomycetota</taxon>
        <taxon>Actinomycetes</taxon>
        <taxon>Kitasatosporales</taxon>
        <taxon>Streptomycetaceae</taxon>
        <taxon>Streptomyces</taxon>
    </lineage>
</organism>
<dbReference type="AlphaFoldDB" id="A0A059VY33"/>
<protein>
    <submittedName>
        <fullName evidence="1">Uncharacterized protein</fullName>
    </submittedName>
</protein>
<proteinExistence type="predicted"/>